<feature type="transmembrane region" description="Helical" evidence="9">
    <location>
        <begin position="300"/>
        <end position="319"/>
    </location>
</feature>
<proteinExistence type="inferred from homology"/>
<reference evidence="13" key="1">
    <citation type="submission" date="2021-02" db="EMBL/GenBank/DDBJ databases">
        <authorList>
            <person name="Nieuwenhuis M."/>
            <person name="Van De Peppel L.J.J."/>
        </authorList>
    </citation>
    <scope>NUCLEOTIDE SEQUENCE</scope>
    <source>
        <strain evidence="13">D49</strain>
    </source>
</reference>
<dbReference type="InterPro" id="IPR053912">
    <property type="entry name" value="PGAP2IP_TM_1nd"/>
</dbReference>
<gene>
    <name evidence="13" type="ORF">H0H81_004631</name>
</gene>
<evidence type="ECO:0000313" key="14">
    <source>
        <dbReference type="Proteomes" id="UP000717328"/>
    </source>
</evidence>
<reference evidence="13" key="2">
    <citation type="submission" date="2021-10" db="EMBL/GenBank/DDBJ databases">
        <title>Phylogenomics reveals ancestral predisposition of the termite-cultivated fungus Termitomyces towards a domesticated lifestyle.</title>
        <authorList>
            <person name="Auxier B."/>
            <person name="Grum-Grzhimaylo A."/>
            <person name="Cardenas M.E."/>
            <person name="Lodge J.D."/>
            <person name="Laessoe T."/>
            <person name="Pedersen O."/>
            <person name="Smith M.E."/>
            <person name="Kuyper T.W."/>
            <person name="Franco-Molano E.A."/>
            <person name="Baroni T.J."/>
            <person name="Aanen D.K."/>
        </authorList>
    </citation>
    <scope>NUCLEOTIDE SEQUENCE</scope>
    <source>
        <strain evidence="13">D49</strain>
    </source>
</reference>
<dbReference type="GO" id="GO:0005789">
    <property type="term" value="C:endoplasmic reticulum membrane"/>
    <property type="evidence" value="ECO:0007669"/>
    <property type="project" value="TreeGrafter"/>
</dbReference>
<keyword evidence="4 9" id="KW-0812">Transmembrane</keyword>
<feature type="domain" description="PGAP2IP first transmembrane" evidence="12">
    <location>
        <begin position="303"/>
        <end position="457"/>
    </location>
</feature>
<feature type="transmembrane region" description="Helical" evidence="9">
    <location>
        <begin position="331"/>
        <end position="351"/>
    </location>
</feature>
<organism evidence="13 14">
    <name type="scientific">Sphagnurus paluster</name>
    <dbReference type="NCBI Taxonomy" id="117069"/>
    <lineage>
        <taxon>Eukaryota</taxon>
        <taxon>Fungi</taxon>
        <taxon>Dikarya</taxon>
        <taxon>Basidiomycota</taxon>
        <taxon>Agaricomycotina</taxon>
        <taxon>Agaricomycetes</taxon>
        <taxon>Agaricomycetidae</taxon>
        <taxon>Agaricales</taxon>
        <taxon>Tricholomatineae</taxon>
        <taxon>Lyophyllaceae</taxon>
        <taxon>Sphagnurus</taxon>
    </lineage>
</organism>
<keyword evidence="6" id="KW-0333">Golgi apparatus</keyword>
<evidence type="ECO:0000259" key="11">
    <source>
        <dbReference type="Pfam" id="PF23021"/>
    </source>
</evidence>
<keyword evidence="5 9" id="KW-1133">Transmembrane helix</keyword>
<feature type="compositionally biased region" description="Polar residues" evidence="8">
    <location>
        <begin position="467"/>
        <end position="486"/>
    </location>
</feature>
<dbReference type="Pfam" id="PF23022">
    <property type="entry name" value="6TM_1st_PGAP2IP"/>
    <property type="match status" value="1"/>
</dbReference>
<feature type="transmembrane region" description="Helical" evidence="9">
    <location>
        <begin position="494"/>
        <end position="512"/>
    </location>
</feature>
<feature type="domain" description="PGAP2IP second transmembrane" evidence="11">
    <location>
        <begin position="492"/>
        <end position="664"/>
    </location>
</feature>
<sequence length="664" mass="71418">MPPPVVLNAALVARAHTTLAYAAFTTALVVGCAAHYKKIVKNGVAGYPHEWFPSVSAACGDWYPERNLFQILIALTAPPRVALVALQYYLHHVSQPRIAAALLTSGVVRTLACGGWVYITSSDDHDVHDVCMILYILTNIPWMAAGVLSAPKSSPLRRKRITLASVFFTTLIPLIYFFVRHKVHRIPGAYTHYALCEWGLILLDVGYDALAELEFADARLQATFSTPSSLAQPTGSTQPEKQAPTPPDSHESLVSILKKSDAEPTSPTPHSTAPRIHMLPQLFRRFHASRPTISFLADTYLAYIHWSVLTALVPTLFFFSVSHLGLAGTELSLFALLSPALLAIPVLARWARNTGGQTTLRLLGLIGVLVAAVESPGGRLLGVALGAGASVLGEAARWGACQGDQAHWEGIVLGCGMLLASLAKMNNYSNNPVWPFVNRKDTLYNKIGLGLALLAVYEAHTRHSGENDSASGISRTRASSNRSTPTKTAANRHWLFTSLPFGALLFTIHNLLGDGSTLVAWSWTGYENSVPRGPVPHIHGALTLIAQCLGLALPVLLSTSKSQSYSKPLSLLAHPAFFAPGALAMYAVYTYRGWTGYVPGLGLAAWLMALLPSVLAHTAAAAENAPTVFLGAYAVYCVFTVVSLLTVAYAFVPGGQVFRERTDV</sequence>
<feature type="transmembrane region" description="Helical" evidence="9">
    <location>
        <begin position="597"/>
        <end position="616"/>
    </location>
</feature>
<feature type="transmembrane region" description="Helical" evidence="9">
    <location>
        <begin position="98"/>
        <end position="120"/>
    </location>
</feature>
<evidence type="ECO:0000256" key="3">
    <source>
        <dbReference type="ARBA" id="ARBA00022502"/>
    </source>
</evidence>
<dbReference type="Pfam" id="PF10277">
    <property type="entry name" value="Frag1"/>
    <property type="match status" value="1"/>
</dbReference>
<comment type="caution">
    <text evidence="13">The sequence shown here is derived from an EMBL/GenBank/DDBJ whole genome shotgun (WGS) entry which is preliminary data.</text>
</comment>
<evidence type="ECO:0000256" key="9">
    <source>
        <dbReference type="SAM" id="Phobius"/>
    </source>
</evidence>
<dbReference type="Pfam" id="PF23021">
    <property type="entry name" value="6TM_2nd_PGAP2IP"/>
    <property type="match status" value="1"/>
</dbReference>
<name>A0A9P7K5T7_9AGAR</name>
<evidence type="ECO:0000259" key="12">
    <source>
        <dbReference type="Pfam" id="PF23022"/>
    </source>
</evidence>
<feature type="transmembrane region" description="Helical" evidence="9">
    <location>
        <begin position="569"/>
        <end position="591"/>
    </location>
</feature>
<evidence type="ECO:0000256" key="1">
    <source>
        <dbReference type="ARBA" id="ARBA00004653"/>
    </source>
</evidence>
<comment type="similarity">
    <text evidence="2">Belongs to the PGAP2 family.</text>
</comment>
<evidence type="ECO:0000256" key="6">
    <source>
        <dbReference type="ARBA" id="ARBA00023034"/>
    </source>
</evidence>
<evidence type="ECO:0000256" key="5">
    <source>
        <dbReference type="ARBA" id="ARBA00022989"/>
    </source>
</evidence>
<dbReference type="InterPro" id="IPR053911">
    <property type="entry name" value="PGAP2IP_TM_2nd"/>
</dbReference>
<keyword evidence="14" id="KW-1185">Reference proteome</keyword>
<feature type="region of interest" description="Disordered" evidence="8">
    <location>
        <begin position="226"/>
        <end position="251"/>
    </location>
</feature>
<dbReference type="GO" id="GO:0006506">
    <property type="term" value="P:GPI anchor biosynthetic process"/>
    <property type="evidence" value="ECO:0007669"/>
    <property type="project" value="UniProtKB-KW"/>
</dbReference>
<feature type="transmembrane region" description="Helical" evidence="9">
    <location>
        <begin position="132"/>
        <end position="149"/>
    </location>
</feature>
<feature type="transmembrane region" description="Helical" evidence="9">
    <location>
        <begin position="538"/>
        <end position="557"/>
    </location>
</feature>
<comment type="subcellular location">
    <subcellularLocation>
        <location evidence="1">Golgi apparatus membrane</location>
        <topology evidence="1">Multi-pass membrane protein</topology>
    </subcellularLocation>
</comment>
<dbReference type="InterPro" id="IPR019402">
    <property type="entry name" value="CWH43_N"/>
</dbReference>
<evidence type="ECO:0000256" key="2">
    <source>
        <dbReference type="ARBA" id="ARBA00007414"/>
    </source>
</evidence>
<keyword evidence="7 9" id="KW-0472">Membrane</keyword>
<evidence type="ECO:0000256" key="4">
    <source>
        <dbReference type="ARBA" id="ARBA00022692"/>
    </source>
</evidence>
<feature type="domain" description="CWH43-like N-terminal" evidence="10">
    <location>
        <begin position="9"/>
        <end position="217"/>
    </location>
</feature>
<feature type="transmembrane region" description="Helical" evidence="9">
    <location>
        <begin position="628"/>
        <end position="652"/>
    </location>
</feature>
<feature type="transmembrane region" description="Helical" evidence="9">
    <location>
        <begin position="161"/>
        <end position="179"/>
    </location>
</feature>
<evidence type="ECO:0000259" key="10">
    <source>
        <dbReference type="Pfam" id="PF10277"/>
    </source>
</evidence>
<keyword evidence="3" id="KW-0337">GPI-anchor biosynthesis</keyword>
<feature type="region of interest" description="Disordered" evidence="8">
    <location>
        <begin position="464"/>
        <end position="486"/>
    </location>
</feature>
<evidence type="ECO:0000313" key="13">
    <source>
        <dbReference type="EMBL" id="KAG5637424.1"/>
    </source>
</evidence>
<evidence type="ECO:0000256" key="7">
    <source>
        <dbReference type="ARBA" id="ARBA00023136"/>
    </source>
</evidence>
<dbReference type="AlphaFoldDB" id="A0A9P7K5T7"/>
<dbReference type="EMBL" id="JABCKI010005831">
    <property type="protein sequence ID" value="KAG5637424.1"/>
    <property type="molecule type" value="Genomic_DNA"/>
</dbReference>
<dbReference type="PANTHER" id="PTHR12892">
    <property type="entry name" value="FGF RECEPTOR ACTIVATING PROTEIN 1"/>
    <property type="match status" value="1"/>
</dbReference>
<dbReference type="PANTHER" id="PTHR12892:SF11">
    <property type="entry name" value="POST-GPI ATTACHMENT TO PROTEINS FACTOR 2"/>
    <property type="match status" value="1"/>
</dbReference>
<feature type="compositionally biased region" description="Polar residues" evidence="8">
    <location>
        <begin position="226"/>
        <end position="240"/>
    </location>
</feature>
<evidence type="ECO:0000256" key="8">
    <source>
        <dbReference type="SAM" id="MobiDB-lite"/>
    </source>
</evidence>
<dbReference type="InterPro" id="IPR039545">
    <property type="entry name" value="PGAP2"/>
</dbReference>
<dbReference type="OrthoDB" id="68581at2759"/>
<accession>A0A9P7K5T7</accession>
<dbReference type="GO" id="GO:0000139">
    <property type="term" value="C:Golgi membrane"/>
    <property type="evidence" value="ECO:0007669"/>
    <property type="project" value="UniProtKB-SubCell"/>
</dbReference>
<dbReference type="Proteomes" id="UP000717328">
    <property type="component" value="Unassembled WGS sequence"/>
</dbReference>
<feature type="transmembrane region" description="Helical" evidence="9">
    <location>
        <begin position="191"/>
        <end position="210"/>
    </location>
</feature>
<protein>
    <submittedName>
        <fullName evidence="13">Uncharacterized protein</fullName>
    </submittedName>
</protein>